<name>A0A499UH40_9ACTN</name>
<accession>A0A499UH40</accession>
<dbReference type="RefSeq" id="WP_161559944.1">
    <property type="nucleotide sequence ID" value="NZ_JBEZHA010000013.1"/>
</dbReference>
<reference evidence="2 3" key="1">
    <citation type="journal article" date="2020" name="Int. J. Syst. Evol. Microbiol.">
        <title>Reclassification of Streptomyces castelarensis and Streptomyces sporoclivatus as later heterotypic synonyms of Streptomyces antimycoticus.</title>
        <authorList>
            <person name="Komaki H."/>
            <person name="Tamura T."/>
        </authorList>
    </citation>
    <scope>NUCLEOTIDE SEQUENCE [LARGE SCALE GENOMIC DNA]</scope>
    <source>
        <strain evidence="2 3">NBRC 100767</strain>
    </source>
</reference>
<feature type="compositionally biased region" description="Pro residues" evidence="1">
    <location>
        <begin position="1"/>
        <end position="13"/>
    </location>
</feature>
<feature type="region of interest" description="Disordered" evidence="1">
    <location>
        <begin position="43"/>
        <end position="69"/>
    </location>
</feature>
<dbReference type="EMBL" id="AP019620">
    <property type="protein sequence ID" value="BBJ40813.1"/>
    <property type="molecule type" value="Genomic_DNA"/>
</dbReference>
<dbReference type="Proteomes" id="UP000463951">
    <property type="component" value="Chromosome"/>
</dbReference>
<feature type="region of interest" description="Disordered" evidence="1">
    <location>
        <begin position="1"/>
        <end position="27"/>
    </location>
</feature>
<protein>
    <submittedName>
        <fullName evidence="2">Uncharacterized protein</fullName>
    </submittedName>
</protein>
<dbReference type="AlphaFoldDB" id="A0A499UH40"/>
<evidence type="ECO:0000256" key="1">
    <source>
        <dbReference type="SAM" id="MobiDB-lite"/>
    </source>
</evidence>
<proteinExistence type="predicted"/>
<evidence type="ECO:0000313" key="3">
    <source>
        <dbReference type="Proteomes" id="UP000463951"/>
    </source>
</evidence>
<evidence type="ECO:0000313" key="2">
    <source>
        <dbReference type="EMBL" id="BBJ40813.1"/>
    </source>
</evidence>
<organism evidence="2 3">
    <name type="scientific">Streptomyces antimycoticus</name>
    <dbReference type="NCBI Taxonomy" id="68175"/>
    <lineage>
        <taxon>Bacteria</taxon>
        <taxon>Bacillati</taxon>
        <taxon>Actinomycetota</taxon>
        <taxon>Actinomycetes</taxon>
        <taxon>Kitasatosporales</taxon>
        <taxon>Streptomycetaceae</taxon>
        <taxon>Streptomyces</taxon>
        <taxon>Streptomyces violaceusniger group</taxon>
    </lineage>
</organism>
<sequence length="69" mass="7295">MSADTPSPPPKPPTAHQDAGPSPSTAALDELWRMADELGTAVRAHLDARRAPSRPASATTDPTPPERDR</sequence>
<gene>
    <name evidence="2" type="ORF">SSPO_035310</name>
</gene>